<comment type="similarity">
    <text evidence="1 13 14">Belongs to the peptidase S24 family.</text>
</comment>
<dbReference type="STRING" id="1121291.SAMN02745134_00190"/>
<evidence type="ECO:0000256" key="14">
    <source>
        <dbReference type="RuleBase" id="RU003991"/>
    </source>
</evidence>
<dbReference type="CDD" id="cd06529">
    <property type="entry name" value="S24_LexA-like"/>
    <property type="match status" value="1"/>
</dbReference>
<dbReference type="SUPFAM" id="SSF46785">
    <property type="entry name" value="Winged helix' DNA-binding domain"/>
    <property type="match status" value="1"/>
</dbReference>
<evidence type="ECO:0000256" key="13">
    <source>
        <dbReference type="HAMAP-Rule" id="MF_00015"/>
    </source>
</evidence>
<dbReference type="InterPro" id="IPR036388">
    <property type="entry name" value="WH-like_DNA-bd_sf"/>
</dbReference>
<keyword evidence="10 13" id="KW-0804">Transcription</keyword>
<feature type="site" description="Cleavage; by autolysis" evidence="13">
    <location>
        <begin position="91"/>
        <end position="92"/>
    </location>
</feature>
<dbReference type="SUPFAM" id="SSF51306">
    <property type="entry name" value="LexA/Signal peptidase"/>
    <property type="match status" value="1"/>
</dbReference>
<feature type="domain" description="Peptidase S24/S26A/S26B/S26C" evidence="15">
    <location>
        <begin position="84"/>
        <end position="197"/>
    </location>
</feature>
<dbReference type="NCBIfam" id="TIGR00498">
    <property type="entry name" value="lexA"/>
    <property type="match status" value="1"/>
</dbReference>
<keyword evidence="11 13" id="KW-0234">DNA repair</keyword>
<dbReference type="InterPro" id="IPR036286">
    <property type="entry name" value="LexA/Signal_pep-like_sf"/>
</dbReference>
<evidence type="ECO:0000256" key="2">
    <source>
        <dbReference type="ARBA" id="ARBA00011738"/>
    </source>
</evidence>
<keyword evidence="8 13" id="KW-0805">Transcription regulation</keyword>
<dbReference type="InterPro" id="IPR011991">
    <property type="entry name" value="ArsR-like_HTH"/>
</dbReference>
<dbReference type="GO" id="GO:0006508">
    <property type="term" value="P:proteolysis"/>
    <property type="evidence" value="ECO:0007669"/>
    <property type="project" value="InterPro"/>
</dbReference>
<dbReference type="GO" id="GO:0045892">
    <property type="term" value="P:negative regulation of DNA-templated transcription"/>
    <property type="evidence" value="ECO:0007669"/>
    <property type="project" value="UniProtKB-UniRule"/>
</dbReference>
<dbReference type="Gene3D" id="2.10.109.10">
    <property type="entry name" value="Umud Fragment, subunit A"/>
    <property type="match status" value="1"/>
</dbReference>
<dbReference type="InterPro" id="IPR050077">
    <property type="entry name" value="LexA_repressor"/>
</dbReference>
<protein>
    <recommendedName>
        <fullName evidence="13">LexA repressor</fullName>
        <ecNumber evidence="13">3.4.21.88</ecNumber>
    </recommendedName>
</protein>
<dbReference type="GO" id="GO:0003677">
    <property type="term" value="F:DNA binding"/>
    <property type="evidence" value="ECO:0007669"/>
    <property type="project" value="UniProtKB-UniRule"/>
</dbReference>
<comment type="catalytic activity">
    <reaction evidence="13">
        <text>Hydrolysis of Ala-|-Gly bond in repressor LexA.</text>
        <dbReference type="EC" id="3.4.21.88"/>
    </reaction>
</comment>
<dbReference type="InterPro" id="IPR006200">
    <property type="entry name" value="LexA"/>
</dbReference>
<feature type="active site" description="For autocatalytic cleavage activity" evidence="13">
    <location>
        <position position="127"/>
    </location>
</feature>
<feature type="active site" description="For autocatalytic cleavage activity" evidence="13">
    <location>
        <position position="164"/>
    </location>
</feature>
<dbReference type="RefSeq" id="WP_084113405.1">
    <property type="nucleotide sequence ID" value="NZ_FWXH01000002.1"/>
</dbReference>
<dbReference type="FunFam" id="2.10.109.10:FF:000001">
    <property type="entry name" value="LexA repressor"/>
    <property type="match status" value="1"/>
</dbReference>
<organism evidence="17 18">
    <name type="scientific">Clostridium acidisoli DSM 12555</name>
    <dbReference type="NCBI Taxonomy" id="1121291"/>
    <lineage>
        <taxon>Bacteria</taxon>
        <taxon>Bacillati</taxon>
        <taxon>Bacillota</taxon>
        <taxon>Clostridia</taxon>
        <taxon>Eubacteriales</taxon>
        <taxon>Clostridiaceae</taxon>
        <taxon>Clostridium</taxon>
    </lineage>
</organism>
<keyword evidence="7 13" id="KW-0068">Autocatalytic cleavage</keyword>
<dbReference type="PANTHER" id="PTHR33516">
    <property type="entry name" value="LEXA REPRESSOR"/>
    <property type="match status" value="1"/>
</dbReference>
<dbReference type="EMBL" id="FWXH01000002">
    <property type="protein sequence ID" value="SMC16930.1"/>
    <property type="molecule type" value="Genomic_DNA"/>
</dbReference>
<evidence type="ECO:0000313" key="17">
    <source>
        <dbReference type="EMBL" id="SMC16930.1"/>
    </source>
</evidence>
<dbReference type="PANTHER" id="PTHR33516:SF2">
    <property type="entry name" value="LEXA REPRESSOR-RELATED"/>
    <property type="match status" value="1"/>
</dbReference>
<evidence type="ECO:0000256" key="10">
    <source>
        <dbReference type="ARBA" id="ARBA00023163"/>
    </source>
</evidence>
<evidence type="ECO:0000259" key="16">
    <source>
        <dbReference type="Pfam" id="PF01726"/>
    </source>
</evidence>
<evidence type="ECO:0000256" key="11">
    <source>
        <dbReference type="ARBA" id="ARBA00023204"/>
    </source>
</evidence>
<dbReference type="GO" id="GO:0004252">
    <property type="term" value="F:serine-type endopeptidase activity"/>
    <property type="evidence" value="ECO:0007669"/>
    <property type="project" value="UniProtKB-UniRule"/>
</dbReference>
<dbReference type="CDD" id="cd00090">
    <property type="entry name" value="HTH_ARSR"/>
    <property type="match status" value="1"/>
</dbReference>
<dbReference type="AlphaFoldDB" id="A0A1W1WZH2"/>
<evidence type="ECO:0000256" key="7">
    <source>
        <dbReference type="ARBA" id="ARBA00022813"/>
    </source>
</evidence>
<dbReference type="InterPro" id="IPR006199">
    <property type="entry name" value="LexA_DNA-bd_dom"/>
</dbReference>
<dbReference type="HAMAP" id="MF_00015">
    <property type="entry name" value="LexA"/>
    <property type="match status" value="1"/>
</dbReference>
<comment type="function">
    <text evidence="13">Represses a number of genes involved in the response to DNA damage (SOS response), including recA and lexA. In the presence of single-stranded DNA, RecA interacts with LexA causing an autocatalytic cleavage which disrupts the DNA-binding part of LexA, leading to derepression of the SOS regulon and eventually DNA repair.</text>
</comment>
<keyword evidence="12 13" id="KW-0742">SOS response</keyword>
<keyword evidence="4 13" id="KW-0235">DNA replication</keyword>
<keyword evidence="5 13" id="KW-0227">DNA damage</keyword>
<evidence type="ECO:0000313" key="18">
    <source>
        <dbReference type="Proteomes" id="UP000192468"/>
    </source>
</evidence>
<evidence type="ECO:0000256" key="4">
    <source>
        <dbReference type="ARBA" id="ARBA00022705"/>
    </source>
</evidence>
<keyword evidence="9 13" id="KW-0238">DNA-binding</keyword>
<dbReference type="InterPro" id="IPR036390">
    <property type="entry name" value="WH_DNA-bd_sf"/>
</dbReference>
<evidence type="ECO:0000256" key="12">
    <source>
        <dbReference type="ARBA" id="ARBA00023236"/>
    </source>
</evidence>
<dbReference type="InterPro" id="IPR006197">
    <property type="entry name" value="Peptidase_S24_LexA"/>
</dbReference>
<gene>
    <name evidence="13" type="primary">lexA</name>
    <name evidence="17" type="ORF">SAMN02745134_00190</name>
</gene>
<evidence type="ECO:0000256" key="6">
    <source>
        <dbReference type="ARBA" id="ARBA00022801"/>
    </source>
</evidence>
<dbReference type="Gene3D" id="1.10.10.10">
    <property type="entry name" value="Winged helix-like DNA-binding domain superfamily/Winged helix DNA-binding domain"/>
    <property type="match status" value="1"/>
</dbReference>
<dbReference type="Proteomes" id="UP000192468">
    <property type="component" value="Unassembled WGS sequence"/>
</dbReference>
<proteinExistence type="inferred from homology"/>
<dbReference type="PRINTS" id="PR00726">
    <property type="entry name" value="LEXASERPTASE"/>
</dbReference>
<dbReference type="Pfam" id="PF00717">
    <property type="entry name" value="Peptidase_S24"/>
    <property type="match status" value="1"/>
</dbReference>
<evidence type="ECO:0000256" key="8">
    <source>
        <dbReference type="ARBA" id="ARBA00023015"/>
    </source>
</evidence>
<dbReference type="EC" id="3.4.21.88" evidence="13"/>
<feature type="DNA-binding region" description="H-T-H motif" evidence="13">
    <location>
        <begin position="30"/>
        <end position="50"/>
    </location>
</feature>
<dbReference type="FunFam" id="1.10.10.10:FF:000009">
    <property type="entry name" value="LexA repressor"/>
    <property type="match status" value="1"/>
</dbReference>
<evidence type="ECO:0000256" key="9">
    <source>
        <dbReference type="ARBA" id="ARBA00023125"/>
    </source>
</evidence>
<evidence type="ECO:0000256" key="5">
    <source>
        <dbReference type="ARBA" id="ARBA00022763"/>
    </source>
</evidence>
<feature type="domain" description="LexA repressor DNA-binding" evidence="16">
    <location>
        <begin position="9"/>
        <end position="67"/>
    </location>
</feature>
<dbReference type="GO" id="GO:0009432">
    <property type="term" value="P:SOS response"/>
    <property type="evidence" value="ECO:0007669"/>
    <property type="project" value="UniProtKB-UniRule"/>
</dbReference>
<dbReference type="Pfam" id="PF01726">
    <property type="entry name" value="LexA_DNA_bind"/>
    <property type="match status" value="1"/>
</dbReference>
<keyword evidence="6 13" id="KW-0378">Hydrolase</keyword>
<dbReference type="OrthoDB" id="9802364at2"/>
<comment type="subunit">
    <text evidence="2 13">Homodimer.</text>
</comment>
<dbReference type="InterPro" id="IPR015927">
    <property type="entry name" value="Peptidase_S24_S26A/B/C"/>
</dbReference>
<evidence type="ECO:0000259" key="15">
    <source>
        <dbReference type="Pfam" id="PF00717"/>
    </source>
</evidence>
<name>A0A1W1WZH2_9CLOT</name>
<keyword evidence="18" id="KW-1185">Reference proteome</keyword>
<keyword evidence="3 13" id="KW-0678">Repressor</keyword>
<evidence type="ECO:0000256" key="3">
    <source>
        <dbReference type="ARBA" id="ARBA00022491"/>
    </source>
</evidence>
<sequence length="203" mass="22805">MVKDKRRDVQAEIYDFIQSEVINKGYPPSVREICAKVGLSSTSTVHGHLSRMEKKGLIKRDPTKPRAIELLRDTLPKKELISIPIVGKVQAGQPILAVENIEDSFTLPIQYTKSNKDLFMLKISGESMIEAGIYDGDFAIIAKTNTAENGTIVVALIDDEATIKRFFKEKDHIRLQPENSSMEPIIVDDCQIIGELVGIYRKY</sequence>
<dbReference type="GO" id="GO:0006281">
    <property type="term" value="P:DNA repair"/>
    <property type="evidence" value="ECO:0007669"/>
    <property type="project" value="UniProtKB-UniRule"/>
</dbReference>
<dbReference type="GO" id="GO:0006260">
    <property type="term" value="P:DNA replication"/>
    <property type="evidence" value="ECO:0007669"/>
    <property type="project" value="UniProtKB-UniRule"/>
</dbReference>
<accession>A0A1W1WZH2</accession>
<evidence type="ECO:0000256" key="1">
    <source>
        <dbReference type="ARBA" id="ARBA00007484"/>
    </source>
</evidence>
<dbReference type="InterPro" id="IPR039418">
    <property type="entry name" value="LexA-like"/>
</dbReference>
<reference evidence="17 18" key="1">
    <citation type="submission" date="2017-04" db="EMBL/GenBank/DDBJ databases">
        <authorList>
            <person name="Afonso C.L."/>
            <person name="Miller P.J."/>
            <person name="Scott M.A."/>
            <person name="Spackman E."/>
            <person name="Goraichik I."/>
            <person name="Dimitrov K.M."/>
            <person name="Suarez D.L."/>
            <person name="Swayne D.E."/>
        </authorList>
    </citation>
    <scope>NUCLEOTIDE SEQUENCE [LARGE SCALE GENOMIC DNA]</scope>
    <source>
        <strain evidence="17 18">DSM 12555</strain>
    </source>
</reference>